<accession>A0A976UAZ3</accession>
<reference evidence="1 2" key="1">
    <citation type="submission" date="2022-05" db="EMBL/GenBank/DDBJ databases">
        <title>Diverse viruses of marine archaea discovered using metagenomics.</title>
        <authorList>
            <person name="Zhou Y."/>
        </authorList>
    </citation>
    <scope>NUCLEOTIDE SEQUENCE [LARGE SCALE GENOMIC DNA]</scope>
    <source>
        <strain evidence="1">YSH_150918</strain>
    </source>
</reference>
<sequence length="93" mass="9692">MSNQSCRSSGVLTASALVTDMQSILISIHATEVGSSTATVKVFDGVDNTGTEIARIGLTAGQTIEFDMHGVLCRSGIYYEETSGQAAVSVEFA</sequence>
<organism evidence="1 2">
    <name type="scientific">Poseidoniales virus YSH_150918</name>
    <dbReference type="NCBI Taxonomy" id="3071324"/>
    <lineage>
        <taxon>Viruses</taxon>
        <taxon>Duplodnaviria</taxon>
        <taxon>Heunggongvirae</taxon>
        <taxon>Uroviricota</taxon>
        <taxon>Caudoviricetes</taxon>
        <taxon>Magrovirales</taxon>
        <taxon>Aoguangviridae</taxon>
        <taxon>Aobingvirus</taxon>
        <taxon>Aobingvirus yangshanense</taxon>
    </lineage>
</organism>
<evidence type="ECO:0000313" key="2">
    <source>
        <dbReference type="Proteomes" id="UP001157002"/>
    </source>
</evidence>
<evidence type="ECO:0000313" key="1">
    <source>
        <dbReference type="EMBL" id="UVF62568.1"/>
    </source>
</evidence>
<dbReference type="RefSeq" id="YP_010806159.1">
    <property type="nucleotide sequence ID" value="NC_077214.1"/>
</dbReference>
<dbReference type="EMBL" id="ON649702">
    <property type="protein sequence ID" value="UVF62568.1"/>
    <property type="molecule type" value="Genomic_DNA"/>
</dbReference>
<dbReference type="GeneID" id="80545120"/>
<keyword evidence="2" id="KW-1185">Reference proteome</keyword>
<protein>
    <submittedName>
        <fullName evidence="1">Uncharacterized protein</fullName>
    </submittedName>
</protein>
<dbReference type="Proteomes" id="UP001157002">
    <property type="component" value="Segment"/>
</dbReference>
<dbReference type="KEGG" id="vg:80545120"/>
<name>A0A976UAZ3_9CAUD</name>
<proteinExistence type="predicted"/>